<accession>A0ACB9R240</accession>
<gene>
    <name evidence="1" type="ORF">MLD38_019759</name>
</gene>
<sequence>MATQPQPFLSTNRYAVVTGGNKGIGLEICRQLAQKGVTVILTSRDEKRGLQALQDIENSGFSNVIFHRLDVSDVSTIPPLFDFVNKQFGRIDILVNNAGILGTAVDPDIMTRETQKVGGEFPFDEVHWKEISKDSYELAEECLRTNYYGAKAMIEAFLPLLQLSTSPRIVNVSSTLGTLQFIPGEWLKKTLNDPDTLTEEKVEEILKTFLEEFKAGNLREKGYPPHISAYKMAKASLNAYSRILAKKLPSVQVNCVCPGFVRSDIVAGNGLLSPTEGAESAVRLAVRSEEGPTGRFYFRMEVADF</sequence>
<keyword evidence="2" id="KW-1185">Reference proteome</keyword>
<name>A0ACB9R240_9MYRT</name>
<reference evidence="2" key="1">
    <citation type="journal article" date="2023" name="Front. Plant Sci.">
        <title>Chromosomal-level genome assembly of Melastoma candidum provides insights into trichome evolution.</title>
        <authorList>
            <person name="Zhong Y."/>
            <person name="Wu W."/>
            <person name="Sun C."/>
            <person name="Zou P."/>
            <person name="Liu Y."/>
            <person name="Dai S."/>
            <person name="Zhou R."/>
        </authorList>
    </citation>
    <scope>NUCLEOTIDE SEQUENCE [LARGE SCALE GENOMIC DNA]</scope>
</reference>
<proteinExistence type="predicted"/>
<protein>
    <submittedName>
        <fullName evidence="1">Uncharacterized protein</fullName>
    </submittedName>
</protein>
<comment type="caution">
    <text evidence="1">The sequence shown here is derived from an EMBL/GenBank/DDBJ whole genome shotgun (WGS) entry which is preliminary data.</text>
</comment>
<dbReference type="Proteomes" id="UP001057402">
    <property type="component" value="Chromosome 5"/>
</dbReference>
<dbReference type="EMBL" id="CM042884">
    <property type="protein sequence ID" value="KAI4371538.1"/>
    <property type="molecule type" value="Genomic_DNA"/>
</dbReference>
<evidence type="ECO:0000313" key="1">
    <source>
        <dbReference type="EMBL" id="KAI4371538.1"/>
    </source>
</evidence>
<organism evidence="1 2">
    <name type="scientific">Melastoma candidum</name>
    <dbReference type="NCBI Taxonomy" id="119954"/>
    <lineage>
        <taxon>Eukaryota</taxon>
        <taxon>Viridiplantae</taxon>
        <taxon>Streptophyta</taxon>
        <taxon>Embryophyta</taxon>
        <taxon>Tracheophyta</taxon>
        <taxon>Spermatophyta</taxon>
        <taxon>Magnoliopsida</taxon>
        <taxon>eudicotyledons</taxon>
        <taxon>Gunneridae</taxon>
        <taxon>Pentapetalae</taxon>
        <taxon>rosids</taxon>
        <taxon>malvids</taxon>
        <taxon>Myrtales</taxon>
        <taxon>Melastomataceae</taxon>
        <taxon>Melastomatoideae</taxon>
        <taxon>Melastomateae</taxon>
        <taxon>Melastoma</taxon>
    </lineage>
</organism>
<evidence type="ECO:0000313" key="2">
    <source>
        <dbReference type="Proteomes" id="UP001057402"/>
    </source>
</evidence>